<organism evidence="2 3">
    <name type="scientific">Symbiodinium natans</name>
    <dbReference type="NCBI Taxonomy" id="878477"/>
    <lineage>
        <taxon>Eukaryota</taxon>
        <taxon>Sar</taxon>
        <taxon>Alveolata</taxon>
        <taxon>Dinophyceae</taxon>
        <taxon>Suessiales</taxon>
        <taxon>Symbiodiniaceae</taxon>
        <taxon>Symbiodinium</taxon>
    </lineage>
</organism>
<sequence>MWHGLEEFLPICLASPRQHGGGQNFQDAIAVWVEEAEEESKLLKRATGYLHDDLTWLALQPPAQVKEQPKFVLHEPAPPPGEKLRRLLESGAEAAAREEKLMAIWVKKLHEELVAADAPVLLKLQGSLDPDRAVLLLVGSTRTSTLKRYLTLFRQWRLWLGEVKLRLPPGRPIDLVDHLMARRDEPCGRTVPEALLKAIAWMEKVAEFPSEERATFGRLAWAAKDKLAEQLAEGAPLTKRAPRYPSYLLAQMEAVVLDNGQTVGWRIWTWAKLLKIWGSLRWSDLQAIIPAELAMVEGRLVTILRKTKTSGPTRRVKELPVVISERAFLVDYRWLETGFALLKQFAGYKRDYLLPRLGANGVLEDKLATYADAMVATAGILANCLKLPSQVLGFWTEHSERSVLPTGLSLLNVQPADKDLLGRWKPEGSDIYARSFAGRVARLQAQFAQVARAPDRYVELDEREIGHELQLWLVERARMTSDAAAVIIEPLVLQWKNAPLHQPYGLLDVPPLENNPAPVPPSVASDSDGGSEGDPATVAAKKARVHERVANYVVVELPGAKFRLRKAGRYGCWMGRRRLFRNSVDFLDS</sequence>
<keyword evidence="3" id="KW-1185">Reference proteome</keyword>
<gene>
    <name evidence="2" type="ORF">SNAT2548_LOCUS11649</name>
</gene>
<evidence type="ECO:0000313" key="3">
    <source>
        <dbReference type="Proteomes" id="UP000604046"/>
    </source>
</evidence>
<dbReference type="AlphaFoldDB" id="A0A812LFV6"/>
<dbReference type="OrthoDB" id="435795at2759"/>
<accession>A0A812LFV6</accession>
<evidence type="ECO:0000256" key="1">
    <source>
        <dbReference type="SAM" id="MobiDB-lite"/>
    </source>
</evidence>
<feature type="compositionally biased region" description="Low complexity" evidence="1">
    <location>
        <begin position="509"/>
        <end position="528"/>
    </location>
</feature>
<dbReference type="EMBL" id="CAJNDS010001059">
    <property type="protein sequence ID" value="CAE7245950.1"/>
    <property type="molecule type" value="Genomic_DNA"/>
</dbReference>
<protein>
    <submittedName>
        <fullName evidence="2">Uncharacterized protein</fullName>
    </submittedName>
</protein>
<comment type="caution">
    <text evidence="2">The sequence shown here is derived from an EMBL/GenBank/DDBJ whole genome shotgun (WGS) entry which is preliminary data.</text>
</comment>
<reference evidence="2" key="1">
    <citation type="submission" date="2021-02" db="EMBL/GenBank/DDBJ databases">
        <authorList>
            <person name="Dougan E. K."/>
            <person name="Rhodes N."/>
            <person name="Thang M."/>
            <person name="Chan C."/>
        </authorList>
    </citation>
    <scope>NUCLEOTIDE SEQUENCE</scope>
</reference>
<proteinExistence type="predicted"/>
<dbReference type="Proteomes" id="UP000604046">
    <property type="component" value="Unassembled WGS sequence"/>
</dbReference>
<evidence type="ECO:0000313" key="2">
    <source>
        <dbReference type="EMBL" id="CAE7245950.1"/>
    </source>
</evidence>
<feature type="region of interest" description="Disordered" evidence="1">
    <location>
        <begin position="509"/>
        <end position="540"/>
    </location>
</feature>
<name>A0A812LFV6_9DINO</name>